<dbReference type="Proteomes" id="UP000095286">
    <property type="component" value="Unplaced"/>
</dbReference>
<organism evidence="1 2">
    <name type="scientific">Rhabditophanes sp. KR3021</name>
    <dbReference type="NCBI Taxonomy" id="114890"/>
    <lineage>
        <taxon>Eukaryota</taxon>
        <taxon>Metazoa</taxon>
        <taxon>Ecdysozoa</taxon>
        <taxon>Nematoda</taxon>
        <taxon>Chromadorea</taxon>
        <taxon>Rhabditida</taxon>
        <taxon>Tylenchina</taxon>
        <taxon>Panagrolaimomorpha</taxon>
        <taxon>Strongyloidoidea</taxon>
        <taxon>Alloionematidae</taxon>
        <taxon>Rhabditophanes</taxon>
    </lineage>
</organism>
<proteinExistence type="predicted"/>
<accession>A0AC35TJA8</accession>
<name>A0AC35TJA8_9BILA</name>
<protein>
    <submittedName>
        <fullName evidence="2">GIY-YIG domain-containing protein</fullName>
    </submittedName>
</protein>
<sequence length="128" mass="14617">MEKLKKARARKTSNKKQYTYVLFDAPTGVDLDKISLTDFKELIFYVGVSGIFKNRLQQHASQTRRDIARYIPLDPKSKGNLEGQKKVVAVYLDDLRINQALGLEYAIMFDMRHELTDAEDSAQSSDVS</sequence>
<reference evidence="2" key="1">
    <citation type="submission" date="2016-11" db="UniProtKB">
        <authorList>
            <consortium name="WormBaseParasite"/>
        </authorList>
    </citation>
    <scope>IDENTIFICATION</scope>
    <source>
        <strain evidence="2">KR3021</strain>
    </source>
</reference>
<evidence type="ECO:0000313" key="2">
    <source>
        <dbReference type="WBParaSite" id="RSKR_0000131300.1"/>
    </source>
</evidence>
<evidence type="ECO:0000313" key="1">
    <source>
        <dbReference type="Proteomes" id="UP000095286"/>
    </source>
</evidence>
<dbReference type="WBParaSite" id="RSKR_0000131300.1">
    <property type="protein sequence ID" value="RSKR_0000131300.1"/>
    <property type="gene ID" value="RSKR_0000131300"/>
</dbReference>